<dbReference type="Proteomes" id="UP000000602">
    <property type="component" value="Chromosome"/>
</dbReference>
<gene>
    <name evidence="2" type="ordered locus">DP2256</name>
</gene>
<keyword evidence="1" id="KW-0472">Membrane</keyword>
<evidence type="ECO:0000256" key="1">
    <source>
        <dbReference type="SAM" id="Phobius"/>
    </source>
</evidence>
<keyword evidence="1" id="KW-1133">Transmembrane helix</keyword>
<dbReference type="EMBL" id="CR522870">
    <property type="protein sequence ID" value="CAG36985.1"/>
    <property type="molecule type" value="Genomic_DNA"/>
</dbReference>
<protein>
    <submittedName>
        <fullName evidence="2">Uncharacterized protein</fullName>
    </submittedName>
</protein>
<accession>Q6AKZ0</accession>
<evidence type="ECO:0000313" key="2">
    <source>
        <dbReference type="EMBL" id="CAG36985.1"/>
    </source>
</evidence>
<feature type="transmembrane region" description="Helical" evidence="1">
    <location>
        <begin position="51"/>
        <end position="76"/>
    </location>
</feature>
<dbReference type="KEGG" id="dps:DP2256"/>
<name>Q6AKZ0_DESPS</name>
<feature type="transmembrane region" description="Helical" evidence="1">
    <location>
        <begin position="16"/>
        <end position="39"/>
    </location>
</feature>
<dbReference type="HOGENOM" id="CLU_2069319_0_0_7"/>
<reference evidence="3" key="1">
    <citation type="journal article" date="2004" name="Environ. Microbiol.">
        <title>The genome of Desulfotalea psychrophila, a sulfate-reducing bacterium from permanently cold Arctic sediments.</title>
        <authorList>
            <person name="Rabus R."/>
            <person name="Ruepp A."/>
            <person name="Frickey T."/>
            <person name="Rattei T."/>
            <person name="Fartmann B."/>
            <person name="Stark M."/>
            <person name="Bauer M."/>
            <person name="Zibat A."/>
            <person name="Lombardot T."/>
            <person name="Becker I."/>
            <person name="Amann J."/>
            <person name="Gellner K."/>
            <person name="Teeling H."/>
            <person name="Leuschner W.D."/>
            <person name="Gloeckner F.-O."/>
            <person name="Lupas A.N."/>
            <person name="Amann R."/>
            <person name="Klenk H.-P."/>
        </authorList>
    </citation>
    <scope>NUCLEOTIDE SEQUENCE [LARGE SCALE GENOMIC DNA]</scope>
    <source>
        <strain evidence="3">DSM 12343 / LSv54</strain>
    </source>
</reference>
<dbReference type="AlphaFoldDB" id="Q6AKZ0"/>
<dbReference type="STRING" id="177439.DP2256"/>
<organism evidence="2 3">
    <name type="scientific">Desulfotalea psychrophila (strain LSv54 / DSM 12343)</name>
    <dbReference type="NCBI Taxonomy" id="177439"/>
    <lineage>
        <taxon>Bacteria</taxon>
        <taxon>Pseudomonadati</taxon>
        <taxon>Thermodesulfobacteriota</taxon>
        <taxon>Desulfobulbia</taxon>
        <taxon>Desulfobulbales</taxon>
        <taxon>Desulfocapsaceae</taxon>
        <taxon>Desulfotalea</taxon>
    </lineage>
</organism>
<sequence length="118" mass="12971">MGPIFLSDMGSSFPDAYSVCSVLRAVFFPLIIALTLYLLNRRTGNLRNSALLNLMGGLTFLSVRVLLAKFGIILMLDLFSVLPIVVGQRPVLFPAQTLSDLRHFSSSNQLETSLAYFG</sequence>
<keyword evidence="3" id="KW-1185">Reference proteome</keyword>
<keyword evidence="1" id="KW-0812">Transmembrane</keyword>
<proteinExistence type="predicted"/>
<evidence type="ECO:0000313" key="3">
    <source>
        <dbReference type="Proteomes" id="UP000000602"/>
    </source>
</evidence>